<gene>
    <name evidence="10" type="ORF">FYJ84_01850</name>
</gene>
<dbReference type="EMBL" id="VUNR01000002">
    <property type="protein sequence ID" value="MSU07736.1"/>
    <property type="molecule type" value="Genomic_DNA"/>
</dbReference>
<keyword evidence="11" id="KW-1185">Reference proteome</keyword>
<keyword evidence="5 8" id="KW-0812">Transmembrane</keyword>
<keyword evidence="4 8" id="KW-1003">Cell membrane</keyword>
<dbReference type="PANTHER" id="PTHR43337:SF1">
    <property type="entry name" value="XANTHINE_URACIL PERMEASE C887.17-RELATED"/>
    <property type="match status" value="1"/>
</dbReference>
<feature type="transmembrane region" description="Helical" evidence="9">
    <location>
        <begin position="403"/>
        <end position="429"/>
    </location>
</feature>
<dbReference type="Proteomes" id="UP000433181">
    <property type="component" value="Unassembled WGS sequence"/>
</dbReference>
<feature type="transmembrane region" description="Helical" evidence="9">
    <location>
        <begin position="207"/>
        <end position="228"/>
    </location>
</feature>
<proteinExistence type="inferred from homology"/>
<name>A0A6I2UG38_9FIRM</name>
<keyword evidence="6 8" id="KW-1133">Transmembrane helix</keyword>
<dbReference type="AlphaFoldDB" id="A0A6I2UG38"/>
<evidence type="ECO:0000256" key="8">
    <source>
        <dbReference type="PIRNR" id="PIRNR005353"/>
    </source>
</evidence>
<comment type="caution">
    <text evidence="10">The sequence shown here is derived from an EMBL/GenBank/DDBJ whole genome shotgun (WGS) entry which is preliminary data.</text>
</comment>
<dbReference type="Pfam" id="PF00860">
    <property type="entry name" value="Xan_ur_permease"/>
    <property type="match status" value="1"/>
</dbReference>
<evidence type="ECO:0000256" key="6">
    <source>
        <dbReference type="ARBA" id="ARBA00022989"/>
    </source>
</evidence>
<feature type="transmembrane region" description="Helical" evidence="9">
    <location>
        <begin position="234"/>
        <end position="256"/>
    </location>
</feature>
<dbReference type="PIRSF" id="PIRSF005353">
    <property type="entry name" value="PbuG"/>
    <property type="match status" value="1"/>
</dbReference>
<evidence type="ECO:0000256" key="4">
    <source>
        <dbReference type="ARBA" id="ARBA00022475"/>
    </source>
</evidence>
<feature type="transmembrane region" description="Helical" evidence="9">
    <location>
        <begin position="134"/>
        <end position="158"/>
    </location>
</feature>
<evidence type="ECO:0000256" key="9">
    <source>
        <dbReference type="SAM" id="Phobius"/>
    </source>
</evidence>
<evidence type="ECO:0000256" key="7">
    <source>
        <dbReference type="ARBA" id="ARBA00023136"/>
    </source>
</evidence>
<evidence type="ECO:0000256" key="1">
    <source>
        <dbReference type="ARBA" id="ARBA00004651"/>
    </source>
</evidence>
<organism evidence="10 11">
    <name type="scientific">Anaerovibrio slackiae</name>
    <dbReference type="NCBI Taxonomy" id="2652309"/>
    <lineage>
        <taxon>Bacteria</taxon>
        <taxon>Bacillati</taxon>
        <taxon>Bacillota</taxon>
        <taxon>Negativicutes</taxon>
        <taxon>Selenomonadales</taxon>
        <taxon>Selenomonadaceae</taxon>
        <taxon>Anaerovibrio</taxon>
    </lineage>
</organism>
<evidence type="ECO:0000256" key="2">
    <source>
        <dbReference type="ARBA" id="ARBA00005697"/>
    </source>
</evidence>
<dbReference type="InterPro" id="IPR026033">
    <property type="entry name" value="Azg-like_bact_archaea"/>
</dbReference>
<keyword evidence="3 8" id="KW-0813">Transport</keyword>
<comment type="subcellular location">
    <subcellularLocation>
        <location evidence="1 8">Cell membrane</location>
        <topology evidence="1 8">Multi-pass membrane protein</topology>
    </subcellularLocation>
</comment>
<feature type="transmembrane region" description="Helical" evidence="9">
    <location>
        <begin position="310"/>
        <end position="332"/>
    </location>
</feature>
<feature type="transmembrane region" description="Helical" evidence="9">
    <location>
        <begin position="178"/>
        <end position="200"/>
    </location>
</feature>
<accession>A0A6I2UG38</accession>
<feature type="transmembrane region" description="Helical" evidence="9">
    <location>
        <begin position="344"/>
        <end position="366"/>
    </location>
</feature>
<dbReference type="InterPro" id="IPR045018">
    <property type="entry name" value="Azg-like"/>
</dbReference>
<dbReference type="InterPro" id="IPR006043">
    <property type="entry name" value="NCS2"/>
</dbReference>
<dbReference type="GeneID" id="96777649"/>
<evidence type="ECO:0000313" key="10">
    <source>
        <dbReference type="EMBL" id="MSU07736.1"/>
    </source>
</evidence>
<keyword evidence="7 8" id="KW-0472">Membrane</keyword>
<feature type="transmembrane region" description="Helical" evidence="9">
    <location>
        <begin position="441"/>
        <end position="458"/>
    </location>
</feature>
<dbReference type="GO" id="GO:0005345">
    <property type="term" value="F:purine nucleobase transmembrane transporter activity"/>
    <property type="evidence" value="ECO:0007669"/>
    <property type="project" value="TreeGrafter"/>
</dbReference>
<feature type="transmembrane region" description="Helical" evidence="9">
    <location>
        <begin position="21"/>
        <end position="38"/>
    </location>
</feature>
<feature type="transmembrane region" description="Helical" evidence="9">
    <location>
        <begin position="50"/>
        <end position="71"/>
    </location>
</feature>
<dbReference type="GO" id="GO:0005886">
    <property type="term" value="C:plasma membrane"/>
    <property type="evidence" value="ECO:0007669"/>
    <property type="project" value="UniProtKB-SubCell"/>
</dbReference>
<feature type="transmembrane region" description="Helical" evidence="9">
    <location>
        <begin position="102"/>
        <end position="122"/>
    </location>
</feature>
<feature type="transmembrane region" description="Helical" evidence="9">
    <location>
        <begin position="372"/>
        <end position="391"/>
    </location>
</feature>
<feature type="transmembrane region" description="Helical" evidence="9">
    <location>
        <begin position="268"/>
        <end position="290"/>
    </location>
</feature>
<reference evidence="10 11" key="1">
    <citation type="submission" date="2019-08" db="EMBL/GenBank/DDBJ databases">
        <title>In-depth cultivation of the pig gut microbiome towards novel bacterial diversity and tailored functional studies.</title>
        <authorList>
            <person name="Wylensek D."/>
            <person name="Hitch T.C.A."/>
            <person name="Clavel T."/>
        </authorList>
    </citation>
    <scope>NUCLEOTIDE SEQUENCE [LARGE SCALE GENOMIC DNA]</scope>
    <source>
        <strain evidence="10 11">WCA-693-APC-5D-A</strain>
    </source>
</reference>
<dbReference type="RefSeq" id="WP_154405552.1">
    <property type="nucleotide sequence ID" value="NZ_VUNR01000002.1"/>
</dbReference>
<evidence type="ECO:0000256" key="3">
    <source>
        <dbReference type="ARBA" id="ARBA00022448"/>
    </source>
</evidence>
<evidence type="ECO:0000313" key="11">
    <source>
        <dbReference type="Proteomes" id="UP000433181"/>
    </source>
</evidence>
<dbReference type="PANTHER" id="PTHR43337">
    <property type="entry name" value="XANTHINE/URACIL PERMEASE C887.17-RELATED"/>
    <property type="match status" value="1"/>
</dbReference>
<evidence type="ECO:0000256" key="5">
    <source>
        <dbReference type="ARBA" id="ARBA00022692"/>
    </source>
</evidence>
<comment type="similarity">
    <text evidence="2 8">Belongs to the nucleobase:cation symporter-2 (NCS2) (TC 2.A.40) family. Azg-like subfamily.</text>
</comment>
<protein>
    <submittedName>
        <fullName evidence="10">NCS2 family permease</fullName>
    </submittedName>
</protein>
<sequence>MNEALEKFFHLKEHGTNVRTEVIAGITTFMTMAYILAVNPSILGTTGMDAGAVFAATAIGACVGTLIMAFLANYPFVLAPGMGLNAFFAFTVVAQMGYSWQIALAAVFVEGIIFIILSLTKVREAIFNCIPPALKYGVTSGIGLFIAFIGLQNAKIVVDGPTLVGLYPFRAALMDGSFHTVGMGALLALLGTLFTAVLMAKKVPGGILWGILGTWVAGIVCELTGLYVPDPAQGMFSVMPSFANGIAIPSLAPTFMQMDFSAIATLNFVTIVITFMFVDLFDTLGTLIGVASKADMLDKDGRLPNIKGALLADSVATTAGAVLGTSTVTTFVESSAGVGVGGRTGLTGIVSAVLFALSLFLAPIFLAIPAFATAPALIVVGFLMLSSLMRINFDDFTEAVPAYIATIAMPFMYSISEGISMGVISYVIINLFSGAAAKKKISPVVYVLAVIFVLKYIFV</sequence>